<name>A0A1M5S7H3_9GAMM</name>
<reference evidence="1 2" key="1">
    <citation type="submission" date="2016-11" db="EMBL/GenBank/DDBJ databases">
        <authorList>
            <person name="Jaros S."/>
            <person name="Januszkiewicz K."/>
            <person name="Wedrychowicz H."/>
        </authorList>
    </citation>
    <scope>NUCLEOTIDE SEQUENCE [LARGE SCALE GENOMIC DNA]</scope>
    <source>
        <strain evidence="1 2">DSM 16917</strain>
    </source>
</reference>
<gene>
    <name evidence="1" type="ORF">SAMN02745129_1902</name>
</gene>
<sequence>MQSRAHPCRFYPAWSSQGAAVLLLLGLVASPQLRAESELELEQELSRQASPLSGAATLSYFRNSYDASAYAAYQAVTVDGSLRYRQDWGQLRLTFGGEQELLHGEQSSWFDPLLEYRTPTWALSDSLSWQGGVGVYLPASRTSRKDRLEYAPQARAYLFWRPEGDWQFYLSPRYRYNQYRYQTAGEQVLTEHQASVAVDALWHFRPDWYLDVNGSLGWARNFYGRSLDTRFTASEELGWEVTPHWSLALGHSNAGRFYDPEYGPGQGFELYDRRSSTFYLATTFSF</sequence>
<dbReference type="OrthoDB" id="6258537at2"/>
<proteinExistence type="predicted"/>
<dbReference type="STRING" id="299255.SAMN02745129_1902"/>
<dbReference type="EMBL" id="FQXG01000002">
    <property type="protein sequence ID" value="SHH34572.1"/>
    <property type="molecule type" value="Genomic_DNA"/>
</dbReference>
<dbReference type="Proteomes" id="UP000184268">
    <property type="component" value="Unassembled WGS sequence"/>
</dbReference>
<accession>A0A1M5S7H3</accession>
<protein>
    <submittedName>
        <fullName evidence="1">Uncharacterized protein</fullName>
    </submittedName>
</protein>
<dbReference type="AlphaFoldDB" id="A0A1M5S7H3"/>
<evidence type="ECO:0000313" key="2">
    <source>
        <dbReference type="Proteomes" id="UP000184268"/>
    </source>
</evidence>
<keyword evidence="2" id="KW-1185">Reference proteome</keyword>
<dbReference type="RefSeq" id="WP_067663045.1">
    <property type="nucleotide sequence ID" value="NZ_FQXG01000002.1"/>
</dbReference>
<organism evidence="1 2">
    <name type="scientific">Ferrimonas marina</name>
    <dbReference type="NCBI Taxonomy" id="299255"/>
    <lineage>
        <taxon>Bacteria</taxon>
        <taxon>Pseudomonadati</taxon>
        <taxon>Pseudomonadota</taxon>
        <taxon>Gammaproteobacteria</taxon>
        <taxon>Alteromonadales</taxon>
        <taxon>Ferrimonadaceae</taxon>
        <taxon>Ferrimonas</taxon>
    </lineage>
</organism>
<evidence type="ECO:0000313" key="1">
    <source>
        <dbReference type="EMBL" id="SHH34572.1"/>
    </source>
</evidence>